<dbReference type="Pfam" id="PF13561">
    <property type="entry name" value="adh_short_C2"/>
    <property type="match status" value="1"/>
</dbReference>
<dbReference type="Gene3D" id="3.40.50.720">
    <property type="entry name" value="NAD(P)-binding Rossmann-like Domain"/>
    <property type="match status" value="1"/>
</dbReference>
<name>A0A2G8L0M8_STIJA</name>
<accession>A0A2G8L0M8</accession>
<dbReference type="SUPFAM" id="SSF51735">
    <property type="entry name" value="NAD(P)-binding Rossmann-fold domains"/>
    <property type="match status" value="1"/>
</dbReference>
<protein>
    <submittedName>
        <fullName evidence="1">Uncharacterized protein</fullName>
    </submittedName>
</protein>
<dbReference type="Proteomes" id="UP000230750">
    <property type="component" value="Unassembled WGS sequence"/>
</dbReference>
<dbReference type="STRING" id="307972.A0A2G8L0M8"/>
<dbReference type="PANTHER" id="PTHR43975:SF2">
    <property type="entry name" value="EG:BACR7A4.14 PROTEIN-RELATED"/>
    <property type="match status" value="1"/>
</dbReference>
<dbReference type="OrthoDB" id="47007at2759"/>
<dbReference type="InterPro" id="IPR002347">
    <property type="entry name" value="SDR_fam"/>
</dbReference>
<sequence length="239" mass="26366">MVITPSWQFGLRLVTCLKLIRAQSSNMSLISTLITSKGLKESGNPFKIIAINNPSLRVSFALRRAVNITGTSSEDSIENFKIEDLDKQFSENVRTPLLITKRSSAHLVKTKGCIVNVSSIFGYRPFPQTLTYGMAMKTLIHLTSNSANELASHGVRVNAIIPGAMDTGSQDEKDQSNPSFKKFQDYNSKCHPLGRLGSSHDYSQALLFLVSEHASFITGEILTVDGGRHVVDRMYNISI</sequence>
<organism evidence="1 2">
    <name type="scientific">Stichopus japonicus</name>
    <name type="common">Sea cucumber</name>
    <dbReference type="NCBI Taxonomy" id="307972"/>
    <lineage>
        <taxon>Eukaryota</taxon>
        <taxon>Metazoa</taxon>
        <taxon>Echinodermata</taxon>
        <taxon>Eleutherozoa</taxon>
        <taxon>Echinozoa</taxon>
        <taxon>Holothuroidea</taxon>
        <taxon>Aspidochirotacea</taxon>
        <taxon>Aspidochirotida</taxon>
        <taxon>Stichopodidae</taxon>
        <taxon>Apostichopus</taxon>
    </lineage>
</organism>
<gene>
    <name evidence="1" type="ORF">BSL78_09302</name>
</gene>
<dbReference type="AlphaFoldDB" id="A0A2G8L0M8"/>
<comment type="caution">
    <text evidence="1">The sequence shown here is derived from an EMBL/GenBank/DDBJ whole genome shotgun (WGS) entry which is preliminary data.</text>
</comment>
<reference evidence="1 2" key="1">
    <citation type="journal article" date="2017" name="PLoS Biol.">
        <title>The sea cucumber genome provides insights into morphological evolution and visceral regeneration.</title>
        <authorList>
            <person name="Zhang X."/>
            <person name="Sun L."/>
            <person name="Yuan J."/>
            <person name="Sun Y."/>
            <person name="Gao Y."/>
            <person name="Zhang L."/>
            <person name="Li S."/>
            <person name="Dai H."/>
            <person name="Hamel J.F."/>
            <person name="Liu C."/>
            <person name="Yu Y."/>
            <person name="Liu S."/>
            <person name="Lin W."/>
            <person name="Guo K."/>
            <person name="Jin S."/>
            <person name="Xu P."/>
            <person name="Storey K.B."/>
            <person name="Huan P."/>
            <person name="Zhang T."/>
            <person name="Zhou Y."/>
            <person name="Zhang J."/>
            <person name="Lin C."/>
            <person name="Li X."/>
            <person name="Xing L."/>
            <person name="Huo D."/>
            <person name="Sun M."/>
            <person name="Wang L."/>
            <person name="Mercier A."/>
            <person name="Li F."/>
            <person name="Yang H."/>
            <person name="Xiang J."/>
        </authorList>
    </citation>
    <scope>NUCLEOTIDE SEQUENCE [LARGE SCALE GENOMIC DNA]</scope>
    <source>
        <strain evidence="1">Shaxun</strain>
        <tissue evidence="1">Muscle</tissue>
    </source>
</reference>
<dbReference type="PANTHER" id="PTHR43975">
    <property type="entry name" value="ZGC:101858"/>
    <property type="match status" value="1"/>
</dbReference>
<keyword evidence="2" id="KW-1185">Reference proteome</keyword>
<proteinExistence type="predicted"/>
<dbReference type="PRINTS" id="PR00081">
    <property type="entry name" value="GDHRDH"/>
</dbReference>
<evidence type="ECO:0000313" key="2">
    <source>
        <dbReference type="Proteomes" id="UP000230750"/>
    </source>
</evidence>
<evidence type="ECO:0000313" key="1">
    <source>
        <dbReference type="EMBL" id="PIK53808.1"/>
    </source>
</evidence>
<dbReference type="EMBL" id="MRZV01000273">
    <property type="protein sequence ID" value="PIK53808.1"/>
    <property type="molecule type" value="Genomic_DNA"/>
</dbReference>
<dbReference type="InterPro" id="IPR036291">
    <property type="entry name" value="NAD(P)-bd_dom_sf"/>
</dbReference>